<dbReference type="GO" id="GO:0008097">
    <property type="term" value="F:5S rRNA binding"/>
    <property type="evidence" value="ECO:0007669"/>
    <property type="project" value="InterPro"/>
</dbReference>
<comment type="caution">
    <text evidence="8">The sequence shown here is derived from an EMBL/GenBank/DDBJ whole genome shotgun (WGS) entry which is preliminary data.</text>
</comment>
<evidence type="ECO:0000256" key="2">
    <source>
        <dbReference type="ARBA" id="ARBA00007116"/>
    </source>
</evidence>
<feature type="region of interest" description="Disordered" evidence="6">
    <location>
        <begin position="69"/>
        <end position="104"/>
    </location>
</feature>
<evidence type="ECO:0000256" key="6">
    <source>
        <dbReference type="SAM" id="MobiDB-lite"/>
    </source>
</evidence>
<feature type="domain" description="Large ribosomal subunit protein uL18 C-terminal eukaryotes" evidence="7">
    <location>
        <begin position="56"/>
        <end position="111"/>
    </location>
</feature>
<gene>
    <name evidence="8" type="ORF">Q4I30_007405</name>
</gene>
<name>A0AAW3A0H5_9TRYP</name>
<dbReference type="EMBL" id="JBAMZL010000036">
    <property type="protein sequence ID" value="KAL0494828.1"/>
    <property type="molecule type" value="Genomic_DNA"/>
</dbReference>
<proteinExistence type="inferred from homology"/>
<dbReference type="GO" id="GO:0000027">
    <property type="term" value="P:ribosomal large subunit assembly"/>
    <property type="evidence" value="ECO:0007669"/>
    <property type="project" value="TreeGrafter"/>
</dbReference>
<keyword evidence="9" id="KW-1185">Reference proteome</keyword>
<dbReference type="Gene3D" id="3.30.420.100">
    <property type="match status" value="1"/>
</dbReference>
<dbReference type="InterPro" id="IPR025607">
    <property type="entry name" value="Ribosomal_uL18_C_euk"/>
</dbReference>
<dbReference type="PANTHER" id="PTHR23410:SF12">
    <property type="entry name" value="LARGE RIBOSOMAL SUBUNIT PROTEIN UL18"/>
    <property type="match status" value="1"/>
</dbReference>
<evidence type="ECO:0000256" key="4">
    <source>
        <dbReference type="ARBA" id="ARBA00022980"/>
    </source>
</evidence>
<dbReference type="PANTHER" id="PTHR23410">
    <property type="entry name" value="RIBOSOMAL PROTEIN L5-RELATED"/>
    <property type="match status" value="1"/>
</dbReference>
<comment type="similarity">
    <text evidence="2">Belongs to the universal ribosomal protein uL18 family.</text>
</comment>
<evidence type="ECO:0000256" key="1">
    <source>
        <dbReference type="ARBA" id="ARBA00004496"/>
    </source>
</evidence>
<dbReference type="AlphaFoldDB" id="A0AAW3A0H5"/>
<feature type="non-terminal residue" evidence="8">
    <location>
        <position position="1"/>
    </location>
</feature>
<evidence type="ECO:0000256" key="5">
    <source>
        <dbReference type="ARBA" id="ARBA00023274"/>
    </source>
</evidence>
<keyword evidence="5" id="KW-0687">Ribonucleoprotein</keyword>
<dbReference type="GO" id="GO:0022625">
    <property type="term" value="C:cytosolic large ribosomal subunit"/>
    <property type="evidence" value="ECO:0007669"/>
    <property type="project" value="TreeGrafter"/>
</dbReference>
<sequence>SLSLSWRVLVVHRDRIFGKHVAEYLKQVKEEASSNPDEKCVQFSKYMEAKVAPESIECMYKKAHAAIRADPSKSLPKKAKKEGAKHKSYKTKKMSGAEKRAAAKAKVAAIRERLGK</sequence>
<dbReference type="GO" id="GO:0003735">
    <property type="term" value="F:structural constituent of ribosome"/>
    <property type="evidence" value="ECO:0007669"/>
    <property type="project" value="InterPro"/>
</dbReference>
<organism evidence="8 9">
    <name type="scientific">Leishmania utingensis</name>
    <dbReference type="NCBI Taxonomy" id="653362"/>
    <lineage>
        <taxon>Eukaryota</taxon>
        <taxon>Discoba</taxon>
        <taxon>Euglenozoa</taxon>
        <taxon>Kinetoplastea</taxon>
        <taxon>Metakinetoplastina</taxon>
        <taxon>Trypanosomatida</taxon>
        <taxon>Trypanosomatidae</taxon>
        <taxon>Leishmaniinae</taxon>
        <taxon>Leishmania</taxon>
    </lineage>
</organism>
<comment type="subcellular location">
    <subcellularLocation>
        <location evidence="1">Cytoplasm</location>
    </subcellularLocation>
</comment>
<evidence type="ECO:0000313" key="8">
    <source>
        <dbReference type="EMBL" id="KAL0494828.1"/>
    </source>
</evidence>
<evidence type="ECO:0000259" key="7">
    <source>
        <dbReference type="Pfam" id="PF14204"/>
    </source>
</evidence>
<accession>A0AAW3A0H5</accession>
<dbReference type="Proteomes" id="UP001482455">
    <property type="component" value="Unassembled WGS sequence"/>
</dbReference>
<feature type="compositionally biased region" description="Basic residues" evidence="6">
    <location>
        <begin position="75"/>
        <end position="93"/>
    </location>
</feature>
<dbReference type="InterPro" id="IPR005485">
    <property type="entry name" value="Rbsml_uL18_euk_arch"/>
</dbReference>
<dbReference type="GO" id="GO:0006412">
    <property type="term" value="P:translation"/>
    <property type="evidence" value="ECO:0007669"/>
    <property type="project" value="InterPro"/>
</dbReference>
<dbReference type="Pfam" id="PF14204">
    <property type="entry name" value="Ribosomal_L18_c"/>
    <property type="match status" value="1"/>
</dbReference>
<keyword evidence="3" id="KW-0963">Cytoplasm</keyword>
<evidence type="ECO:0000256" key="3">
    <source>
        <dbReference type="ARBA" id="ARBA00022490"/>
    </source>
</evidence>
<protein>
    <submittedName>
        <fullName evidence="8">Ribosomal L18 C-terminal region containing protein</fullName>
    </submittedName>
</protein>
<evidence type="ECO:0000313" key="9">
    <source>
        <dbReference type="Proteomes" id="UP001482455"/>
    </source>
</evidence>
<keyword evidence="4" id="KW-0689">Ribosomal protein</keyword>
<reference evidence="8 9" key="1">
    <citation type="submission" date="2024-02" db="EMBL/GenBank/DDBJ databases">
        <title>FIRST GENOME SEQUENCES OF Leishmania (Viannia) shawi, Leishmania (Viannia) lindenbergi AND Leishmania (Viannia) utingensis.</title>
        <authorList>
            <person name="Resadore F."/>
            <person name="Custodio M.G.F."/>
            <person name="Boite M.C."/>
            <person name="Cupolillo E."/>
            <person name="Ferreira G.E.M."/>
        </authorList>
    </citation>
    <scope>NUCLEOTIDE SEQUENCE [LARGE SCALE GENOMIC DNA]</scope>
    <source>
        <strain evidence="8 9">ITUB/BR/1977/M4964</strain>
    </source>
</reference>